<dbReference type="EMBL" id="JAPNUD010000076">
    <property type="protein sequence ID" value="MDA0643775.1"/>
    <property type="molecule type" value="Genomic_DNA"/>
</dbReference>
<evidence type="ECO:0000313" key="7">
    <source>
        <dbReference type="EMBL" id="MDA0643775.1"/>
    </source>
</evidence>
<dbReference type="InterPro" id="IPR009908">
    <property type="entry name" value="Methylamine_util_MauE"/>
</dbReference>
<evidence type="ECO:0000313" key="8">
    <source>
        <dbReference type="Proteomes" id="UP001212498"/>
    </source>
</evidence>
<feature type="transmembrane region" description="Helical" evidence="5">
    <location>
        <begin position="138"/>
        <end position="161"/>
    </location>
</feature>
<feature type="transmembrane region" description="Helical" evidence="5">
    <location>
        <begin position="76"/>
        <end position="94"/>
    </location>
</feature>
<keyword evidence="4 5" id="KW-0472">Membrane</keyword>
<keyword evidence="3 5" id="KW-1133">Transmembrane helix</keyword>
<keyword evidence="2 5" id="KW-0812">Transmembrane</keyword>
<keyword evidence="8" id="KW-1185">Reference proteome</keyword>
<name>A0ABT4T3S9_9ACTN</name>
<sequence>MHGIAASQPYVLAFFLGWAGLLKLFSRRTRAQAGQTALARLVGAARAVPALVAVGLVEVAVAAALVLPPYSAAEGAAAAVLAAGFLAYLGYAHVAAPTSSCGCLGAHSRPADRRGFGRAGLLLAAGLLSTTAGPHPPVAALVVVEVVILLALSAELDRYWLTPSRRFLVRMRGPLSVPPPGDVPLETSLRLLYLSPAYCSASSRLSSDIRETWDEDGTRFVVYGAGARTAVFAVPLTGDDPSAVRVALVEEPAPA</sequence>
<organism evidence="7 8">
    <name type="scientific">Nonomuraea ferruginea</name>
    <dbReference type="NCBI Taxonomy" id="46174"/>
    <lineage>
        <taxon>Bacteria</taxon>
        <taxon>Bacillati</taxon>
        <taxon>Actinomycetota</taxon>
        <taxon>Actinomycetes</taxon>
        <taxon>Streptosporangiales</taxon>
        <taxon>Streptosporangiaceae</taxon>
        <taxon>Nonomuraea</taxon>
    </lineage>
</organism>
<proteinExistence type="predicted"/>
<comment type="subcellular location">
    <subcellularLocation>
        <location evidence="1">Membrane</location>
        <topology evidence="1">Multi-pass membrane protein</topology>
    </subcellularLocation>
</comment>
<dbReference type="Proteomes" id="UP001212498">
    <property type="component" value="Unassembled WGS sequence"/>
</dbReference>
<protein>
    <recommendedName>
        <fullName evidence="6">Methylamine utilisation protein MauE domain-containing protein</fullName>
    </recommendedName>
</protein>
<evidence type="ECO:0000256" key="3">
    <source>
        <dbReference type="ARBA" id="ARBA00022989"/>
    </source>
</evidence>
<feature type="transmembrane region" description="Helical" evidence="5">
    <location>
        <begin position="115"/>
        <end position="132"/>
    </location>
</feature>
<accession>A0ABT4T3S9</accession>
<evidence type="ECO:0000256" key="5">
    <source>
        <dbReference type="SAM" id="Phobius"/>
    </source>
</evidence>
<evidence type="ECO:0000256" key="4">
    <source>
        <dbReference type="ARBA" id="ARBA00023136"/>
    </source>
</evidence>
<feature type="transmembrane region" description="Helical" evidence="5">
    <location>
        <begin position="6"/>
        <end position="26"/>
    </location>
</feature>
<comment type="caution">
    <text evidence="7">The sequence shown here is derived from an EMBL/GenBank/DDBJ whole genome shotgun (WGS) entry which is preliminary data.</text>
</comment>
<reference evidence="7 8" key="1">
    <citation type="submission" date="2022-11" db="EMBL/GenBank/DDBJ databases">
        <title>Nonomuraea corallina sp. nov., a new species of the genus Nonomuraea isolated from sea side sediment in Thai sea.</title>
        <authorList>
            <person name="Ngamcharungchit C."/>
            <person name="Matsumoto A."/>
            <person name="Suriyachadkun C."/>
            <person name="Panbangred W."/>
            <person name="Inahashi Y."/>
            <person name="Intra B."/>
        </authorList>
    </citation>
    <scope>NUCLEOTIDE SEQUENCE [LARGE SCALE GENOMIC DNA]</scope>
    <source>
        <strain evidence="7 8">DSM 43553</strain>
    </source>
</reference>
<feature type="transmembrane region" description="Helical" evidence="5">
    <location>
        <begin position="47"/>
        <end position="70"/>
    </location>
</feature>
<feature type="domain" description="Methylamine utilisation protein MauE" evidence="6">
    <location>
        <begin position="5"/>
        <end position="128"/>
    </location>
</feature>
<gene>
    <name evidence="7" type="ORF">OUY24_24365</name>
</gene>
<dbReference type="Pfam" id="PF07291">
    <property type="entry name" value="MauE"/>
    <property type="match status" value="1"/>
</dbReference>
<evidence type="ECO:0000256" key="1">
    <source>
        <dbReference type="ARBA" id="ARBA00004141"/>
    </source>
</evidence>
<dbReference type="RefSeq" id="WP_271277956.1">
    <property type="nucleotide sequence ID" value="NZ_BAABFD010000017.1"/>
</dbReference>
<evidence type="ECO:0000259" key="6">
    <source>
        <dbReference type="Pfam" id="PF07291"/>
    </source>
</evidence>
<evidence type="ECO:0000256" key="2">
    <source>
        <dbReference type="ARBA" id="ARBA00022692"/>
    </source>
</evidence>